<gene>
    <name evidence="15" type="ORF">AMTR_s00018p00192760</name>
</gene>
<dbReference type="PROSITE" id="PS00108">
    <property type="entry name" value="PROTEIN_KINASE_ST"/>
    <property type="match status" value="1"/>
</dbReference>
<evidence type="ECO:0000256" key="4">
    <source>
        <dbReference type="ARBA" id="ARBA00022527"/>
    </source>
</evidence>
<organism evidence="15 16">
    <name type="scientific">Amborella trichopoda</name>
    <dbReference type="NCBI Taxonomy" id="13333"/>
    <lineage>
        <taxon>Eukaryota</taxon>
        <taxon>Viridiplantae</taxon>
        <taxon>Streptophyta</taxon>
        <taxon>Embryophyta</taxon>
        <taxon>Tracheophyta</taxon>
        <taxon>Spermatophyta</taxon>
        <taxon>Magnoliopsida</taxon>
        <taxon>Amborellales</taxon>
        <taxon>Amborellaceae</taxon>
        <taxon>Amborella</taxon>
    </lineage>
</organism>
<evidence type="ECO:0000259" key="14">
    <source>
        <dbReference type="PROSITE" id="PS50011"/>
    </source>
</evidence>
<dbReference type="GO" id="GO:0005737">
    <property type="term" value="C:cytoplasm"/>
    <property type="evidence" value="ECO:0007669"/>
    <property type="project" value="UniProtKB-SubCell"/>
</dbReference>
<keyword evidence="7 13" id="KW-0547">Nucleotide-binding</keyword>
<keyword evidence="6" id="KW-0808">Transferase</keyword>
<keyword evidence="3" id="KW-0963">Cytoplasm</keyword>
<evidence type="ECO:0000256" key="9">
    <source>
        <dbReference type="ARBA" id="ARBA00022840"/>
    </source>
</evidence>
<evidence type="ECO:0000256" key="5">
    <source>
        <dbReference type="ARBA" id="ARBA00022553"/>
    </source>
</evidence>
<keyword evidence="9 13" id="KW-0067">ATP-binding</keyword>
<dbReference type="PROSITE" id="PS00107">
    <property type="entry name" value="PROTEIN_KINASE_ATP"/>
    <property type="match status" value="1"/>
</dbReference>
<comment type="catalytic activity">
    <reaction evidence="10">
        <text>L-threonyl-[protein] + ATP = O-phospho-L-threonyl-[protein] + ADP + H(+)</text>
        <dbReference type="Rhea" id="RHEA:46608"/>
        <dbReference type="Rhea" id="RHEA-COMP:11060"/>
        <dbReference type="Rhea" id="RHEA-COMP:11605"/>
        <dbReference type="ChEBI" id="CHEBI:15378"/>
        <dbReference type="ChEBI" id="CHEBI:30013"/>
        <dbReference type="ChEBI" id="CHEBI:30616"/>
        <dbReference type="ChEBI" id="CHEBI:61977"/>
        <dbReference type="ChEBI" id="CHEBI:456216"/>
        <dbReference type="EC" id="2.7.11.1"/>
    </reaction>
</comment>
<dbReference type="PANTHER" id="PTHR47987:SF13">
    <property type="entry name" value="RECEPTOR-LIKE CYTOSOLIC SERINE_THREONINE-PROTEIN KINASE RBK2"/>
    <property type="match status" value="1"/>
</dbReference>
<keyword evidence="5" id="KW-0597">Phosphoprotein</keyword>
<dbReference type="OMA" id="QLRNMAW"/>
<dbReference type="InterPro" id="IPR011009">
    <property type="entry name" value="Kinase-like_dom_sf"/>
</dbReference>
<comment type="catalytic activity">
    <reaction evidence="11">
        <text>L-seryl-[protein] + ATP = O-phospho-L-seryl-[protein] + ADP + H(+)</text>
        <dbReference type="Rhea" id="RHEA:17989"/>
        <dbReference type="Rhea" id="RHEA-COMP:9863"/>
        <dbReference type="Rhea" id="RHEA-COMP:11604"/>
        <dbReference type="ChEBI" id="CHEBI:15378"/>
        <dbReference type="ChEBI" id="CHEBI:29999"/>
        <dbReference type="ChEBI" id="CHEBI:30616"/>
        <dbReference type="ChEBI" id="CHEBI:83421"/>
        <dbReference type="ChEBI" id="CHEBI:456216"/>
        <dbReference type="EC" id="2.7.11.1"/>
    </reaction>
</comment>
<evidence type="ECO:0000256" key="7">
    <source>
        <dbReference type="ARBA" id="ARBA00022741"/>
    </source>
</evidence>
<feature type="binding site" evidence="13">
    <location>
        <position position="244"/>
    </location>
    <ligand>
        <name>ATP</name>
        <dbReference type="ChEBI" id="CHEBI:30616"/>
    </ligand>
</feature>
<keyword evidence="8" id="KW-0418">Kinase</keyword>
<dbReference type="KEGG" id="atr:18436445"/>
<dbReference type="Proteomes" id="UP000017836">
    <property type="component" value="Unassembled WGS sequence"/>
</dbReference>
<dbReference type="PANTHER" id="PTHR47987">
    <property type="entry name" value="OS08G0249100 PROTEIN"/>
    <property type="match status" value="1"/>
</dbReference>
<evidence type="ECO:0000256" key="6">
    <source>
        <dbReference type="ARBA" id="ARBA00022679"/>
    </source>
</evidence>
<dbReference type="OrthoDB" id="4062651at2759"/>
<dbReference type="EC" id="2.7.11.1" evidence="2"/>
<evidence type="ECO:0000256" key="8">
    <source>
        <dbReference type="ARBA" id="ARBA00022777"/>
    </source>
</evidence>
<dbReference type="SMART" id="SM00220">
    <property type="entry name" value="S_TKc"/>
    <property type="match status" value="1"/>
</dbReference>
<dbReference type="FunFam" id="3.30.200.20:FF:000389">
    <property type="entry name" value="Receptor-like cytosolic serine/threonine-protein kinase RBK1"/>
    <property type="match status" value="1"/>
</dbReference>
<evidence type="ECO:0000256" key="1">
    <source>
        <dbReference type="ARBA" id="ARBA00004496"/>
    </source>
</evidence>
<dbReference type="SUPFAM" id="SSF56112">
    <property type="entry name" value="Protein kinase-like (PK-like)"/>
    <property type="match status" value="1"/>
</dbReference>
<protein>
    <recommendedName>
        <fullName evidence="2">non-specific serine/threonine protein kinase</fullName>
        <ecNumber evidence="2">2.7.11.1</ecNumber>
    </recommendedName>
</protein>
<evidence type="ECO:0000256" key="13">
    <source>
        <dbReference type="PROSITE-ProRule" id="PRU10141"/>
    </source>
</evidence>
<dbReference type="Pfam" id="PF07714">
    <property type="entry name" value="PK_Tyr_Ser-Thr"/>
    <property type="match status" value="1"/>
</dbReference>
<dbReference type="eggNOG" id="KOG1187">
    <property type="taxonomic scope" value="Eukaryota"/>
</dbReference>
<dbReference type="InterPro" id="IPR046958">
    <property type="entry name" value="RBK1/2/STUNTED"/>
</dbReference>
<dbReference type="GO" id="GO:0004674">
    <property type="term" value="F:protein serine/threonine kinase activity"/>
    <property type="evidence" value="ECO:0007669"/>
    <property type="project" value="UniProtKB-KW"/>
</dbReference>
<dbReference type="PROSITE" id="PS50011">
    <property type="entry name" value="PROTEIN_KINASE_DOM"/>
    <property type="match status" value="1"/>
</dbReference>
<name>W1PJM8_AMBTC</name>
<comment type="subunit">
    <text evidence="12">Interacts with ARAC5 and ARAC10.</text>
</comment>
<evidence type="ECO:0000256" key="12">
    <source>
        <dbReference type="ARBA" id="ARBA00063228"/>
    </source>
</evidence>
<proteinExistence type="predicted"/>
<sequence>MAIEAPVLFAPSPTKFPHMGIRKVSSCTSLEAPGEYQVLISKNNGNGKIFPLVEDPNEDRVPDITHEQQRQVAQSSTTWNADIPFIFDNGDSVLNNDDVCNHQSRQNSLQAVENCGHCLQSDISSSQASASYSDSQTNPSPISQWRAFFRLWKQRSIRRFSTFPHIGVPKFPTRKHRSRDICLRSPKSSCDAKLCCSKPSWKNFTLLELQNATNNFNAENLIGKGGHAEVYKGCLDDGQLVAVKRLTWGTMEERTGDFLSEIGIIVHINHPNAAHLIGFGVEGGLHLVLQLSPCGSLESMLHGSKEKPNWSIRYKVALGVAKGLQYLHDSCPRRIIHRDIKASNILLTEDFEAQIADFGLAKWLPNQLTHLTVSQFEGTFGYMAPEYFMHGVVDEKTDVFSFGVLLLELITGRRAIDSSQKSLVMWATPLIETRNIMALVDPCLGNDYNMQQMKLVVSTASMCIQYSILRPCMSQVVHLLVGEEGSSKSDKQVQNPIFSRTFSAGQFEGEGYSLRSYTNNLRQHKELVSRSSNCLNFSQKSFSLEDSEIA</sequence>
<evidence type="ECO:0000256" key="11">
    <source>
        <dbReference type="ARBA" id="ARBA00048679"/>
    </source>
</evidence>
<keyword evidence="16" id="KW-1185">Reference proteome</keyword>
<evidence type="ECO:0000256" key="10">
    <source>
        <dbReference type="ARBA" id="ARBA00047899"/>
    </source>
</evidence>
<comment type="subcellular location">
    <subcellularLocation>
        <location evidence="1">Cytoplasm</location>
    </subcellularLocation>
</comment>
<reference evidence="16" key="1">
    <citation type="journal article" date="2013" name="Science">
        <title>The Amborella genome and the evolution of flowering plants.</title>
        <authorList>
            <consortium name="Amborella Genome Project"/>
        </authorList>
    </citation>
    <scope>NUCLEOTIDE SEQUENCE [LARGE SCALE GENOMIC DNA]</scope>
</reference>
<evidence type="ECO:0000256" key="2">
    <source>
        <dbReference type="ARBA" id="ARBA00012513"/>
    </source>
</evidence>
<dbReference type="InterPro" id="IPR017441">
    <property type="entry name" value="Protein_kinase_ATP_BS"/>
</dbReference>
<accession>W1PJM8</accession>
<dbReference type="FunFam" id="1.10.510.10:FF:000335">
    <property type="entry name" value="receptor-like cytosolic serine/threonine-protein kinase RBK2"/>
    <property type="match status" value="1"/>
</dbReference>
<dbReference type="Gene3D" id="3.30.200.20">
    <property type="entry name" value="Phosphorylase Kinase, domain 1"/>
    <property type="match status" value="1"/>
</dbReference>
<dbReference type="InterPro" id="IPR001245">
    <property type="entry name" value="Ser-Thr/Tyr_kinase_cat_dom"/>
</dbReference>
<dbReference type="GO" id="GO:0016301">
    <property type="term" value="F:kinase activity"/>
    <property type="evidence" value="ECO:0000318"/>
    <property type="project" value="GO_Central"/>
</dbReference>
<dbReference type="GO" id="GO:0005524">
    <property type="term" value="F:ATP binding"/>
    <property type="evidence" value="ECO:0007669"/>
    <property type="project" value="UniProtKB-UniRule"/>
</dbReference>
<keyword evidence="4" id="KW-0723">Serine/threonine-protein kinase</keyword>
<dbReference type="HOGENOM" id="CLU_000288_155_1_1"/>
<dbReference type="Gene3D" id="1.10.510.10">
    <property type="entry name" value="Transferase(Phosphotransferase) domain 1"/>
    <property type="match status" value="1"/>
</dbReference>
<evidence type="ECO:0000313" key="16">
    <source>
        <dbReference type="Proteomes" id="UP000017836"/>
    </source>
</evidence>
<evidence type="ECO:0000313" key="15">
    <source>
        <dbReference type="EMBL" id="ERN08203.1"/>
    </source>
</evidence>
<dbReference type="InterPro" id="IPR000719">
    <property type="entry name" value="Prot_kinase_dom"/>
</dbReference>
<dbReference type="EMBL" id="KI393569">
    <property type="protein sequence ID" value="ERN08203.1"/>
    <property type="molecule type" value="Genomic_DNA"/>
</dbReference>
<feature type="domain" description="Protein kinase" evidence="14">
    <location>
        <begin position="216"/>
        <end position="481"/>
    </location>
</feature>
<evidence type="ECO:0000256" key="3">
    <source>
        <dbReference type="ARBA" id="ARBA00022490"/>
    </source>
</evidence>
<dbReference type="GO" id="GO:0051020">
    <property type="term" value="F:GTPase binding"/>
    <property type="evidence" value="ECO:0007669"/>
    <property type="project" value="UniProtKB-ARBA"/>
</dbReference>
<dbReference type="AlphaFoldDB" id="W1PJM8"/>
<dbReference type="Gramene" id="ERN08203">
    <property type="protein sequence ID" value="ERN08203"/>
    <property type="gene ID" value="AMTR_s00018p00192760"/>
</dbReference>
<dbReference type="STRING" id="13333.W1PJM8"/>
<dbReference type="InterPro" id="IPR008271">
    <property type="entry name" value="Ser/Thr_kinase_AS"/>
</dbReference>